<dbReference type="Proteomes" id="UP000187012">
    <property type="component" value="Unassembled WGS sequence"/>
</dbReference>
<dbReference type="EMBL" id="CYGX02000069">
    <property type="protein sequence ID" value="SIT46787.1"/>
    <property type="molecule type" value="Genomic_DNA"/>
</dbReference>
<name>A0A1N7SHC5_9BURK</name>
<sequence>MTSLPDGQGRVIQAAGLSAALRGLALGLEGHVWRKARSALDVRALFSSETLTVFAGT</sequence>
<dbReference type="AlphaFoldDB" id="A0A1N7SHC5"/>
<organism evidence="1 2">
    <name type="scientific">Paraburkholderia ribeironis</name>
    <dbReference type="NCBI Taxonomy" id="1247936"/>
    <lineage>
        <taxon>Bacteria</taxon>
        <taxon>Pseudomonadati</taxon>
        <taxon>Pseudomonadota</taxon>
        <taxon>Betaproteobacteria</taxon>
        <taxon>Burkholderiales</taxon>
        <taxon>Burkholderiaceae</taxon>
        <taxon>Paraburkholderia</taxon>
    </lineage>
</organism>
<evidence type="ECO:0000313" key="2">
    <source>
        <dbReference type="Proteomes" id="UP000187012"/>
    </source>
</evidence>
<reference evidence="1 2" key="1">
    <citation type="submission" date="2016-12" db="EMBL/GenBank/DDBJ databases">
        <authorList>
            <person name="Song W.-J."/>
            <person name="Kurnit D.M."/>
        </authorList>
    </citation>
    <scope>NUCLEOTIDE SEQUENCE [LARGE SCALE GENOMIC DNA]</scope>
    <source>
        <strain evidence="1 2">STM7296</strain>
    </source>
</reference>
<proteinExistence type="predicted"/>
<keyword evidence="2" id="KW-1185">Reference proteome</keyword>
<gene>
    <name evidence="1" type="ORF">BN2475_690056</name>
</gene>
<accession>A0A1N7SHC5</accession>
<evidence type="ECO:0000313" key="1">
    <source>
        <dbReference type="EMBL" id="SIT46787.1"/>
    </source>
</evidence>
<protein>
    <submittedName>
        <fullName evidence="1">Uncharacterized protein</fullName>
    </submittedName>
</protein>